<accession>A0ABN1H4H5</accession>
<keyword evidence="3 6" id="KW-0812">Transmembrane</keyword>
<keyword evidence="8" id="KW-1185">Reference proteome</keyword>
<feature type="transmembrane region" description="Helical" evidence="6">
    <location>
        <begin position="93"/>
        <end position="111"/>
    </location>
</feature>
<evidence type="ECO:0000313" key="7">
    <source>
        <dbReference type="EMBL" id="GAA0628790.1"/>
    </source>
</evidence>
<evidence type="ECO:0000256" key="2">
    <source>
        <dbReference type="ARBA" id="ARBA00022475"/>
    </source>
</evidence>
<dbReference type="EMBL" id="BAAAHE010000034">
    <property type="protein sequence ID" value="GAA0628790.1"/>
    <property type="molecule type" value="Genomic_DNA"/>
</dbReference>
<dbReference type="Pfam" id="PF03626">
    <property type="entry name" value="COX4_pro"/>
    <property type="match status" value="1"/>
</dbReference>
<evidence type="ECO:0000256" key="1">
    <source>
        <dbReference type="ARBA" id="ARBA00004651"/>
    </source>
</evidence>
<evidence type="ECO:0000256" key="5">
    <source>
        <dbReference type="ARBA" id="ARBA00023136"/>
    </source>
</evidence>
<comment type="subcellular location">
    <subcellularLocation>
        <location evidence="1">Cell membrane</location>
        <topology evidence="1">Multi-pass membrane protein</topology>
    </subcellularLocation>
</comment>
<keyword evidence="2" id="KW-1003">Cell membrane</keyword>
<evidence type="ECO:0000256" key="3">
    <source>
        <dbReference type="ARBA" id="ARBA00022692"/>
    </source>
</evidence>
<dbReference type="Proteomes" id="UP001500957">
    <property type="component" value="Unassembled WGS sequence"/>
</dbReference>
<comment type="caution">
    <text evidence="7">The sequence shown here is derived from an EMBL/GenBank/DDBJ whole genome shotgun (WGS) entry which is preliminary data.</text>
</comment>
<feature type="transmembrane region" description="Helical" evidence="6">
    <location>
        <begin position="61"/>
        <end position="81"/>
    </location>
</feature>
<dbReference type="InterPro" id="IPR005171">
    <property type="entry name" value="Cyt_c_oxidase_su4_prok"/>
</dbReference>
<organism evidence="7 8">
    <name type="scientific">Sporichthya brevicatena</name>
    <dbReference type="NCBI Taxonomy" id="171442"/>
    <lineage>
        <taxon>Bacteria</taxon>
        <taxon>Bacillati</taxon>
        <taxon>Actinomycetota</taxon>
        <taxon>Actinomycetes</taxon>
        <taxon>Sporichthyales</taxon>
        <taxon>Sporichthyaceae</taxon>
        <taxon>Sporichthya</taxon>
    </lineage>
</organism>
<keyword evidence="5 6" id="KW-0472">Membrane</keyword>
<dbReference type="RefSeq" id="WP_344607214.1">
    <property type="nucleotide sequence ID" value="NZ_BAAAHE010000034.1"/>
</dbReference>
<name>A0ABN1H4H5_9ACTN</name>
<gene>
    <name evidence="7" type="ORF">GCM10009547_35560</name>
</gene>
<feature type="transmembrane region" description="Helical" evidence="6">
    <location>
        <begin position="29"/>
        <end position="49"/>
    </location>
</feature>
<sequence>MSATETVQTGASMPPEDSIDVVVHPSQRAILVVWVMLILATCASWVIGINEEGTPGDVHPMNTLLLVIALAKVRFVGIYFMELATAPRVLRGIFEAWAVLAAALLCLLYVLL</sequence>
<reference evidence="7 8" key="1">
    <citation type="journal article" date="2019" name="Int. J. Syst. Evol. Microbiol.">
        <title>The Global Catalogue of Microorganisms (GCM) 10K type strain sequencing project: providing services to taxonomists for standard genome sequencing and annotation.</title>
        <authorList>
            <consortium name="The Broad Institute Genomics Platform"/>
            <consortium name="The Broad Institute Genome Sequencing Center for Infectious Disease"/>
            <person name="Wu L."/>
            <person name="Ma J."/>
        </authorList>
    </citation>
    <scope>NUCLEOTIDE SEQUENCE [LARGE SCALE GENOMIC DNA]</scope>
    <source>
        <strain evidence="7 8">JCM 10671</strain>
    </source>
</reference>
<protein>
    <recommendedName>
        <fullName evidence="9">Cytochrome c oxidase subunit IV</fullName>
    </recommendedName>
</protein>
<evidence type="ECO:0008006" key="9">
    <source>
        <dbReference type="Google" id="ProtNLM"/>
    </source>
</evidence>
<evidence type="ECO:0000256" key="4">
    <source>
        <dbReference type="ARBA" id="ARBA00022989"/>
    </source>
</evidence>
<evidence type="ECO:0000256" key="6">
    <source>
        <dbReference type="SAM" id="Phobius"/>
    </source>
</evidence>
<evidence type="ECO:0000313" key="8">
    <source>
        <dbReference type="Proteomes" id="UP001500957"/>
    </source>
</evidence>
<keyword evidence="4 6" id="KW-1133">Transmembrane helix</keyword>
<proteinExistence type="predicted"/>